<keyword evidence="8" id="KW-0472">Membrane</keyword>
<dbReference type="InterPro" id="IPR003439">
    <property type="entry name" value="ABC_transporter-like_ATP-bd"/>
</dbReference>
<sequence length="220" mass="24221">MPIVVITQLVKAYGAHRVLDRLNLEIAAGEIVALMGKSGVGKTTLLSCILGFEKPDSGSIEIDGYDVAGVAIEERRLAYVPQDYGLFPHLSVRDNIAFGMTIRKKPHTEIDQRVQELLHTVELPKIILNRGVDRLSGGERQRVALARALAVEPKLFLFDEPLSAVDIETRGEVGAELRRNIKKLNIPAIVITHDPNDARTLADTIYRLEGGVLQKTTIKA</sequence>
<dbReference type="PROSITE" id="PS00211">
    <property type="entry name" value="ABC_TRANSPORTER_1"/>
    <property type="match status" value="1"/>
</dbReference>
<keyword evidence="4" id="KW-0547">Nucleotide-binding</keyword>
<dbReference type="InterPro" id="IPR003593">
    <property type="entry name" value="AAA+_ATPase"/>
</dbReference>
<dbReference type="STRING" id="1619013.UT41_C0001G0389"/>
<evidence type="ECO:0000313" key="10">
    <source>
        <dbReference type="EMBL" id="KKR12845.1"/>
    </source>
</evidence>
<dbReference type="Pfam" id="PF00005">
    <property type="entry name" value="ABC_tran"/>
    <property type="match status" value="1"/>
</dbReference>
<dbReference type="InterPro" id="IPR015853">
    <property type="entry name" value="ABC_transpr_FbpC"/>
</dbReference>
<evidence type="ECO:0000256" key="2">
    <source>
        <dbReference type="ARBA" id="ARBA00022475"/>
    </source>
</evidence>
<keyword evidence="3" id="KW-0410">Iron transport</keyword>
<dbReference type="InterPro" id="IPR027417">
    <property type="entry name" value="P-loop_NTPase"/>
</dbReference>
<dbReference type="GO" id="GO:0016020">
    <property type="term" value="C:membrane"/>
    <property type="evidence" value="ECO:0007669"/>
    <property type="project" value="InterPro"/>
</dbReference>
<name>A0A0G0QR34_9BACT</name>
<dbReference type="PROSITE" id="PS50893">
    <property type="entry name" value="ABC_TRANSPORTER_2"/>
    <property type="match status" value="1"/>
</dbReference>
<evidence type="ECO:0000256" key="4">
    <source>
        <dbReference type="ARBA" id="ARBA00022741"/>
    </source>
</evidence>
<dbReference type="GO" id="GO:0016887">
    <property type="term" value="F:ATP hydrolysis activity"/>
    <property type="evidence" value="ECO:0007669"/>
    <property type="project" value="InterPro"/>
</dbReference>
<dbReference type="PANTHER" id="PTHR42781">
    <property type="entry name" value="SPERMIDINE/PUTRESCINE IMPORT ATP-BINDING PROTEIN POTA"/>
    <property type="match status" value="1"/>
</dbReference>
<dbReference type="InterPro" id="IPR017871">
    <property type="entry name" value="ABC_transporter-like_CS"/>
</dbReference>
<dbReference type="InterPro" id="IPR050093">
    <property type="entry name" value="ABC_SmlMolc_Importer"/>
</dbReference>
<keyword evidence="6" id="KW-0408">Iron</keyword>
<dbReference type="CDD" id="cd03259">
    <property type="entry name" value="ABC_Carb_Solutes_like"/>
    <property type="match status" value="1"/>
</dbReference>
<comment type="caution">
    <text evidence="10">The sequence shown here is derived from an EMBL/GenBank/DDBJ whole genome shotgun (WGS) entry which is preliminary data.</text>
</comment>
<keyword evidence="7" id="KW-0406">Ion transport</keyword>
<dbReference type="SMART" id="SM00382">
    <property type="entry name" value="AAA"/>
    <property type="match status" value="1"/>
</dbReference>
<protein>
    <submittedName>
        <fullName evidence="10">Spermidine/putrescine ABC transporter ATP-binding subunit</fullName>
    </submittedName>
</protein>
<evidence type="ECO:0000256" key="1">
    <source>
        <dbReference type="ARBA" id="ARBA00022448"/>
    </source>
</evidence>
<dbReference type="GO" id="GO:0015408">
    <property type="term" value="F:ABC-type ferric iron transporter activity"/>
    <property type="evidence" value="ECO:0007669"/>
    <property type="project" value="InterPro"/>
</dbReference>
<keyword evidence="1" id="KW-0813">Transport</keyword>
<accession>A0A0G0QR34</accession>
<keyword evidence="5 10" id="KW-0067">ATP-binding</keyword>
<evidence type="ECO:0000256" key="6">
    <source>
        <dbReference type="ARBA" id="ARBA00023004"/>
    </source>
</evidence>
<organism evidence="10 11">
    <name type="scientific">Candidatus Wolfebacteria bacterium GW2011_GWC2_39_22</name>
    <dbReference type="NCBI Taxonomy" id="1619013"/>
    <lineage>
        <taxon>Bacteria</taxon>
        <taxon>Candidatus Wolfeibacteriota</taxon>
    </lineage>
</organism>
<proteinExistence type="predicted"/>
<dbReference type="PANTHER" id="PTHR42781:SF4">
    <property type="entry name" value="SPERMIDINE_PUTRESCINE IMPORT ATP-BINDING PROTEIN POTA"/>
    <property type="match status" value="1"/>
</dbReference>
<keyword evidence="2" id="KW-1003">Cell membrane</keyword>
<reference evidence="10 11" key="1">
    <citation type="journal article" date="2015" name="Nature">
        <title>rRNA introns, odd ribosomes, and small enigmatic genomes across a large radiation of phyla.</title>
        <authorList>
            <person name="Brown C.T."/>
            <person name="Hug L.A."/>
            <person name="Thomas B.C."/>
            <person name="Sharon I."/>
            <person name="Castelle C.J."/>
            <person name="Singh A."/>
            <person name="Wilkins M.J."/>
            <person name="Williams K.H."/>
            <person name="Banfield J.F."/>
        </authorList>
    </citation>
    <scope>NUCLEOTIDE SEQUENCE [LARGE SCALE GENOMIC DNA]</scope>
</reference>
<dbReference type="SUPFAM" id="SSF52540">
    <property type="entry name" value="P-loop containing nucleoside triphosphate hydrolases"/>
    <property type="match status" value="1"/>
</dbReference>
<dbReference type="GO" id="GO:0005524">
    <property type="term" value="F:ATP binding"/>
    <property type="evidence" value="ECO:0007669"/>
    <property type="project" value="UniProtKB-KW"/>
</dbReference>
<dbReference type="Gene3D" id="3.40.50.300">
    <property type="entry name" value="P-loop containing nucleotide triphosphate hydrolases"/>
    <property type="match status" value="1"/>
</dbReference>
<feature type="domain" description="ABC transporter" evidence="9">
    <location>
        <begin position="4"/>
        <end position="220"/>
    </location>
</feature>
<evidence type="ECO:0000256" key="3">
    <source>
        <dbReference type="ARBA" id="ARBA00022496"/>
    </source>
</evidence>
<dbReference type="Proteomes" id="UP000034665">
    <property type="component" value="Unassembled WGS sequence"/>
</dbReference>
<evidence type="ECO:0000259" key="9">
    <source>
        <dbReference type="PROSITE" id="PS50893"/>
    </source>
</evidence>
<evidence type="ECO:0000256" key="5">
    <source>
        <dbReference type="ARBA" id="ARBA00022840"/>
    </source>
</evidence>
<evidence type="ECO:0000256" key="8">
    <source>
        <dbReference type="ARBA" id="ARBA00023136"/>
    </source>
</evidence>
<evidence type="ECO:0000256" key="7">
    <source>
        <dbReference type="ARBA" id="ARBA00023065"/>
    </source>
</evidence>
<evidence type="ECO:0000313" key="11">
    <source>
        <dbReference type="Proteomes" id="UP000034665"/>
    </source>
</evidence>
<dbReference type="AlphaFoldDB" id="A0A0G0QR34"/>
<dbReference type="EMBL" id="LBWR01000001">
    <property type="protein sequence ID" value="KKR12845.1"/>
    <property type="molecule type" value="Genomic_DNA"/>
</dbReference>
<gene>
    <name evidence="10" type="ORF">UT41_C0001G0389</name>
</gene>